<feature type="region of interest" description="Disordered" evidence="3">
    <location>
        <begin position="1"/>
        <end position="26"/>
    </location>
</feature>
<reference evidence="5 6" key="1">
    <citation type="submission" date="2021-04" db="EMBL/GenBank/DDBJ databases">
        <authorList>
            <person name="Bliznina A."/>
        </authorList>
    </citation>
    <scope>NUCLEOTIDE SEQUENCE [LARGE SCALE GENOMIC DNA]</scope>
</reference>
<evidence type="ECO:0000313" key="5">
    <source>
        <dbReference type="EMBL" id="CAG5085682.1"/>
    </source>
</evidence>
<name>A0ABN7RZQ4_OIKDI</name>
<organism evidence="5 6">
    <name type="scientific">Oikopleura dioica</name>
    <name type="common">Tunicate</name>
    <dbReference type="NCBI Taxonomy" id="34765"/>
    <lineage>
        <taxon>Eukaryota</taxon>
        <taxon>Metazoa</taxon>
        <taxon>Chordata</taxon>
        <taxon>Tunicata</taxon>
        <taxon>Appendicularia</taxon>
        <taxon>Copelata</taxon>
        <taxon>Oikopleuridae</taxon>
        <taxon>Oikopleura</taxon>
    </lineage>
</organism>
<gene>
    <name evidence="5" type="ORF">OKIOD_LOCUS2522</name>
</gene>
<dbReference type="EMBL" id="OU015568">
    <property type="protein sequence ID" value="CAG5085682.1"/>
    <property type="molecule type" value="Genomic_DNA"/>
</dbReference>
<dbReference type="Proteomes" id="UP001158576">
    <property type="component" value="Chromosome PAR"/>
</dbReference>
<proteinExistence type="predicted"/>
<keyword evidence="6" id="KW-1185">Reference proteome</keyword>
<protein>
    <submittedName>
        <fullName evidence="5">Oidioi.mRNA.OKI2018_I69.PAR.g10964.t1.cds</fullName>
    </submittedName>
</protein>
<sequence>MNQNDNERINAPIVLSSDSEEEMPKGVLEELEEDYEPAKRRKIEKIDTNVITIESSEEEETDPESEDSDIVESKDLFIDGNKVGQRWAPPKKELKPRRAKKAEQRNVLIRDFRLRNMAMPNRNLKSETRHPIPVVIDRSVAEFFYKRDLGGISLRMRLRRWLLDDEMSMQEANCHSKQFEKEARKFDEKYWKNADAQNVIGYDPETGLLTESTLYPNSTTNILPTPSIYECNKSCKCHDRKVVYCYNSMTSKVNCRYKTEIFLTTDKGWGYRAAEDIPAGAYITEYTGVVQPHSTHFDPEDPSKKIQMNKDNAVEMLDHFFRESLSLVEEKHNDGSKGELNKFDKEIARCTLKDNGKSVRNYEFTVDPVLDIIERFREKKKKSPLDWLATKHEGESPWNVEDKYEEERIKIDGKNSTELMKLYAYDQAYYGGFSMDASGYGNEARFMNGCCSSDYSNIMIVLIYDNRQDQRFPKICFFTCKDVKAGEELEFDYGYGENSKYECNCNGCKNRKK</sequence>
<evidence type="ECO:0000256" key="3">
    <source>
        <dbReference type="SAM" id="MobiDB-lite"/>
    </source>
</evidence>
<evidence type="ECO:0000256" key="1">
    <source>
        <dbReference type="ARBA" id="ARBA00004123"/>
    </source>
</evidence>
<dbReference type="InterPro" id="IPR051516">
    <property type="entry name" value="SETDB_methyltransferase"/>
</dbReference>
<evidence type="ECO:0000256" key="2">
    <source>
        <dbReference type="ARBA" id="ARBA00023242"/>
    </source>
</evidence>
<accession>A0ABN7RZQ4</accession>
<keyword evidence="2" id="KW-0539">Nucleus</keyword>
<evidence type="ECO:0000313" key="6">
    <source>
        <dbReference type="Proteomes" id="UP001158576"/>
    </source>
</evidence>
<feature type="domain" description="SET" evidence="4">
    <location>
        <begin position="257"/>
        <end position="494"/>
    </location>
</feature>
<dbReference type="PANTHER" id="PTHR46024">
    <property type="entry name" value="HISTONE-LYSINE N-METHYLTRANSFERASE EGGLESS"/>
    <property type="match status" value="1"/>
</dbReference>
<comment type="subcellular location">
    <subcellularLocation>
        <location evidence="1">Nucleus</location>
    </subcellularLocation>
</comment>
<dbReference type="Pfam" id="PF00856">
    <property type="entry name" value="SET"/>
    <property type="match status" value="1"/>
</dbReference>
<dbReference type="SUPFAM" id="SSF82199">
    <property type="entry name" value="SET domain"/>
    <property type="match status" value="1"/>
</dbReference>
<dbReference type="PROSITE" id="PS50280">
    <property type="entry name" value="SET"/>
    <property type="match status" value="1"/>
</dbReference>
<dbReference type="InterPro" id="IPR001214">
    <property type="entry name" value="SET_dom"/>
</dbReference>
<dbReference type="InterPro" id="IPR046341">
    <property type="entry name" value="SET_dom_sf"/>
</dbReference>
<dbReference type="SMART" id="SM00317">
    <property type="entry name" value="SET"/>
    <property type="match status" value="1"/>
</dbReference>
<evidence type="ECO:0000259" key="4">
    <source>
        <dbReference type="PROSITE" id="PS50280"/>
    </source>
</evidence>
<dbReference type="Gene3D" id="2.170.270.10">
    <property type="entry name" value="SET domain"/>
    <property type="match status" value="2"/>
</dbReference>
<dbReference type="PANTHER" id="PTHR46024:SF1">
    <property type="entry name" value="HISTONE-LYSINE N-METHYLTRANSFERASE EGGLESS"/>
    <property type="match status" value="1"/>
</dbReference>